<organism evidence="1 2">
    <name type="scientific">Schizothecium vesticola</name>
    <dbReference type="NCBI Taxonomy" id="314040"/>
    <lineage>
        <taxon>Eukaryota</taxon>
        <taxon>Fungi</taxon>
        <taxon>Dikarya</taxon>
        <taxon>Ascomycota</taxon>
        <taxon>Pezizomycotina</taxon>
        <taxon>Sordariomycetes</taxon>
        <taxon>Sordariomycetidae</taxon>
        <taxon>Sordariales</taxon>
        <taxon>Schizotheciaceae</taxon>
        <taxon>Schizothecium</taxon>
    </lineage>
</organism>
<name>A0AA40EK34_9PEZI</name>
<accession>A0AA40EK34</accession>
<reference evidence="1" key="1">
    <citation type="submission" date="2023-06" db="EMBL/GenBank/DDBJ databases">
        <title>Genome-scale phylogeny and comparative genomics of the fungal order Sordariales.</title>
        <authorList>
            <consortium name="Lawrence Berkeley National Laboratory"/>
            <person name="Hensen N."/>
            <person name="Bonometti L."/>
            <person name="Westerberg I."/>
            <person name="Brannstrom I.O."/>
            <person name="Guillou S."/>
            <person name="Cros-Aarteil S."/>
            <person name="Calhoun S."/>
            <person name="Haridas S."/>
            <person name="Kuo A."/>
            <person name="Mondo S."/>
            <person name="Pangilinan J."/>
            <person name="Riley R."/>
            <person name="LaButti K."/>
            <person name="Andreopoulos B."/>
            <person name="Lipzen A."/>
            <person name="Chen C."/>
            <person name="Yanf M."/>
            <person name="Daum C."/>
            <person name="Ng V."/>
            <person name="Clum A."/>
            <person name="Steindorff A."/>
            <person name="Ohm R."/>
            <person name="Martin F."/>
            <person name="Silar P."/>
            <person name="Natvig D."/>
            <person name="Lalanne C."/>
            <person name="Gautier V."/>
            <person name="Ament-velasquez S.L."/>
            <person name="Kruys A."/>
            <person name="Hutchinson M.I."/>
            <person name="Powell A.J."/>
            <person name="Barry K."/>
            <person name="Miller A.N."/>
            <person name="Grigoriev I.V."/>
            <person name="Debuchy R."/>
            <person name="Gladieux P."/>
            <person name="Thoren M.H."/>
            <person name="Johannesson H."/>
        </authorList>
    </citation>
    <scope>NUCLEOTIDE SEQUENCE</scope>
    <source>
        <strain evidence="1">SMH3187-1</strain>
    </source>
</reference>
<dbReference type="EMBL" id="JAUKUD010000006">
    <property type="protein sequence ID" value="KAK0740771.1"/>
    <property type="molecule type" value="Genomic_DNA"/>
</dbReference>
<protein>
    <submittedName>
        <fullName evidence="1">Uncharacterized protein</fullName>
    </submittedName>
</protein>
<sequence>MTSLDDPESPKSTISNLRAWGNSSLPPMTLATLITALHFRPFQTLPMLFPPVLAFSSYLSVAGWKADGAGLTAAWSGLYVLLASRRHHSLMGARGKFSLRGAVRLTAMGLGVANCVAGCYTYLTADRKAEEQERREMNKWGMYRDE</sequence>
<evidence type="ECO:0000313" key="1">
    <source>
        <dbReference type="EMBL" id="KAK0740771.1"/>
    </source>
</evidence>
<dbReference type="AlphaFoldDB" id="A0AA40EK34"/>
<proteinExistence type="predicted"/>
<keyword evidence="2" id="KW-1185">Reference proteome</keyword>
<gene>
    <name evidence="1" type="ORF">B0T18DRAFT_393523</name>
</gene>
<dbReference type="Proteomes" id="UP001172155">
    <property type="component" value="Unassembled WGS sequence"/>
</dbReference>
<comment type="caution">
    <text evidence="1">The sequence shown here is derived from an EMBL/GenBank/DDBJ whole genome shotgun (WGS) entry which is preliminary data.</text>
</comment>
<evidence type="ECO:0000313" key="2">
    <source>
        <dbReference type="Proteomes" id="UP001172155"/>
    </source>
</evidence>